<sequence>MAPQDNSNSNSNNWRRKQAGGPRSEKVEGEQKKKRARRGGRRNNTNKNTEVSNGEAPAKEEETSSPLPDPVVADTPTTAANLDYLSDVLFSSLDISDKTKRAIVEDLKYERLTNVQNETFSFIREGKDVLAKAKTGNGKTIAFLLPVIENMVEKGRRKGVIPTLVISPTRELAQQIATEAQRLTKFHDVKVACFVGGANIKKDANILSSPTPVDILIATPGRLVDHLKSNTGSIANRLGQSSVLILDEADRLLDMGFRPDIMRIMGYLPRERQTLLFSATLPASTEELKSVALRSDYAFVDTIDENEADTNVQTEQKYVVVEMEGIVPMVERVLVEHMKLPAYKVMLFLPTARSAQFMAQLFQTAGFPGVLEMHSRKSQAMRTKTADAFRKGKKVVMFSSDVSARGVDYPDVSLVLQIGLTDRDQYIHRLGRTARAGMKGKGVLILAEFEAPMLSTLSDLPLEASKNHSPKDLVPSESRALKVIESLHKHSELEKSAQQSYQAWLGFYNSHTKRLKIKSEVLVQLAADSLSNLVTMDEMASMLESYAGGLQQSFASVFERVGQSLSQSAQMMQMMNDVMEVALLQNLIVSSTYASNGDDPQLLISVENLSQIQLVQVTVNVKLRDAETSFFSTTLESFGVGERHELRAPLRDAVASVCGVIELTFASPGTHQPLSKRCAFRVLFFQQGVFEAVRGEGDNAASEVSAKSETVALERVRDLLQLSPLDGVMTDDVGRYRFVQHEQQSNDAVFYLTVKRGAAASAFQVVVSAAGGSSDTDKRRTRCEQIIQELEDLTEGDALDDAPMRESGRQQDDRGDMEQ</sequence>
<keyword evidence="2 6" id="KW-0378">Hydrolase</keyword>
<dbReference type="SMART" id="SM00490">
    <property type="entry name" value="HELICc"/>
    <property type="match status" value="1"/>
</dbReference>
<evidence type="ECO:0000256" key="5">
    <source>
        <dbReference type="ARBA" id="ARBA00022884"/>
    </source>
</evidence>
<reference evidence="10 11" key="1">
    <citation type="submission" date="2018-07" db="EMBL/GenBank/DDBJ databases">
        <title>Genome sequencing of oomycete isolates from Chile give support for New Zealand origin for Phytophthora kernoviae and make available the first Nothophytophthora sp. genome.</title>
        <authorList>
            <person name="Studholme D.J."/>
            <person name="Sanfuentes E."/>
            <person name="Panda P."/>
            <person name="Hill R."/>
            <person name="Sambles C."/>
            <person name="Grant M."/>
            <person name="Williams N.M."/>
            <person name="Mcdougal R.L."/>
        </authorList>
    </citation>
    <scope>NUCLEOTIDE SEQUENCE [LARGE SCALE GENOMIC DNA]</scope>
    <source>
        <strain evidence="10">Chile7</strain>
    </source>
</reference>
<evidence type="ECO:0000256" key="6">
    <source>
        <dbReference type="RuleBase" id="RU365068"/>
    </source>
</evidence>
<evidence type="ECO:0000256" key="1">
    <source>
        <dbReference type="ARBA" id="ARBA00022741"/>
    </source>
</evidence>
<dbReference type="GO" id="GO:0005524">
    <property type="term" value="F:ATP binding"/>
    <property type="evidence" value="ECO:0007669"/>
    <property type="project" value="UniProtKB-UniRule"/>
</dbReference>
<comment type="catalytic activity">
    <reaction evidence="6">
        <text>ATP + H2O = ADP + phosphate + H(+)</text>
        <dbReference type="Rhea" id="RHEA:13065"/>
        <dbReference type="ChEBI" id="CHEBI:15377"/>
        <dbReference type="ChEBI" id="CHEBI:15378"/>
        <dbReference type="ChEBI" id="CHEBI:30616"/>
        <dbReference type="ChEBI" id="CHEBI:43474"/>
        <dbReference type="ChEBI" id="CHEBI:456216"/>
        <dbReference type="EC" id="3.6.4.13"/>
    </reaction>
</comment>
<protein>
    <recommendedName>
        <fullName evidence="6">ATP-dependent RNA helicase</fullName>
        <ecNumber evidence="6">3.6.4.13</ecNumber>
    </recommendedName>
</protein>
<dbReference type="PROSITE" id="PS51194">
    <property type="entry name" value="HELICASE_CTER"/>
    <property type="match status" value="1"/>
</dbReference>
<comment type="similarity">
    <text evidence="6">Belongs to the DEAD box helicase family.</text>
</comment>
<keyword evidence="3 6" id="KW-0347">Helicase</keyword>
<feature type="compositionally biased region" description="Acidic residues" evidence="7">
    <location>
        <begin position="790"/>
        <end position="800"/>
    </location>
</feature>
<dbReference type="SUPFAM" id="SSF52540">
    <property type="entry name" value="P-loop containing nucleoside triphosphate hydrolases"/>
    <property type="match status" value="2"/>
</dbReference>
<dbReference type="EMBL" id="MBAD02002145">
    <property type="protein sequence ID" value="RLN49448.1"/>
    <property type="molecule type" value="Genomic_DNA"/>
</dbReference>
<dbReference type="InterPro" id="IPR027417">
    <property type="entry name" value="P-loop_NTPase"/>
</dbReference>
<evidence type="ECO:0000313" key="11">
    <source>
        <dbReference type="Proteomes" id="UP000284657"/>
    </source>
</evidence>
<dbReference type="InterPro" id="IPR014001">
    <property type="entry name" value="Helicase_ATP-bd"/>
</dbReference>
<evidence type="ECO:0000259" key="9">
    <source>
        <dbReference type="PROSITE" id="PS51194"/>
    </source>
</evidence>
<dbReference type="AlphaFoldDB" id="A0A421FQV6"/>
<organism evidence="10 11">
    <name type="scientific">Phytophthora kernoviae</name>
    <dbReference type="NCBI Taxonomy" id="325452"/>
    <lineage>
        <taxon>Eukaryota</taxon>
        <taxon>Sar</taxon>
        <taxon>Stramenopiles</taxon>
        <taxon>Oomycota</taxon>
        <taxon>Peronosporomycetes</taxon>
        <taxon>Peronosporales</taxon>
        <taxon>Peronosporaceae</taxon>
        <taxon>Phytophthora</taxon>
    </lineage>
</organism>
<keyword evidence="4 6" id="KW-0067">ATP-binding</keyword>
<feature type="region of interest" description="Disordered" evidence="7">
    <location>
        <begin position="790"/>
        <end position="819"/>
    </location>
</feature>
<dbReference type="InterPro" id="IPR000629">
    <property type="entry name" value="RNA-helicase_DEAD-box_CS"/>
</dbReference>
<dbReference type="PROSITE" id="PS51192">
    <property type="entry name" value="HELICASE_ATP_BIND_1"/>
    <property type="match status" value="1"/>
</dbReference>
<dbReference type="PROSITE" id="PS00039">
    <property type="entry name" value="DEAD_ATP_HELICASE"/>
    <property type="match status" value="1"/>
</dbReference>
<feature type="compositionally biased region" description="Low complexity" evidence="7">
    <location>
        <begin position="1"/>
        <end position="13"/>
    </location>
</feature>
<comment type="domain">
    <text evidence="6">The Q motif is unique to and characteristic of the DEAD box family of RNA helicases and controls ATP binding and hydrolysis.</text>
</comment>
<dbReference type="EC" id="3.6.4.13" evidence="6"/>
<comment type="function">
    <text evidence="6">RNA helicase.</text>
</comment>
<dbReference type="CDD" id="cd18787">
    <property type="entry name" value="SF2_C_DEAD"/>
    <property type="match status" value="1"/>
</dbReference>
<dbReference type="Proteomes" id="UP000284657">
    <property type="component" value="Unassembled WGS sequence"/>
</dbReference>
<evidence type="ECO:0000259" key="8">
    <source>
        <dbReference type="PROSITE" id="PS51192"/>
    </source>
</evidence>
<dbReference type="InterPro" id="IPR011545">
    <property type="entry name" value="DEAD/DEAH_box_helicase_dom"/>
</dbReference>
<dbReference type="Pfam" id="PF00271">
    <property type="entry name" value="Helicase_C"/>
    <property type="match status" value="1"/>
</dbReference>
<evidence type="ECO:0000313" key="10">
    <source>
        <dbReference type="EMBL" id="RLN49448.1"/>
    </source>
</evidence>
<dbReference type="GO" id="GO:0003723">
    <property type="term" value="F:RNA binding"/>
    <property type="evidence" value="ECO:0007669"/>
    <property type="project" value="UniProtKB-UniRule"/>
</dbReference>
<keyword evidence="1 6" id="KW-0547">Nucleotide-binding</keyword>
<evidence type="ECO:0000256" key="7">
    <source>
        <dbReference type="SAM" id="MobiDB-lite"/>
    </source>
</evidence>
<dbReference type="SMART" id="SM00487">
    <property type="entry name" value="DEXDc"/>
    <property type="match status" value="1"/>
</dbReference>
<feature type="compositionally biased region" description="Basic residues" evidence="7">
    <location>
        <begin position="32"/>
        <end position="41"/>
    </location>
</feature>
<accession>A0A421FQV6</accession>
<gene>
    <name evidence="10" type="ORF">BBJ29_000086</name>
</gene>
<evidence type="ECO:0000256" key="4">
    <source>
        <dbReference type="ARBA" id="ARBA00022840"/>
    </source>
</evidence>
<dbReference type="InterPro" id="IPR001650">
    <property type="entry name" value="Helicase_C-like"/>
</dbReference>
<evidence type="ECO:0000256" key="3">
    <source>
        <dbReference type="ARBA" id="ARBA00022806"/>
    </source>
</evidence>
<feature type="domain" description="Helicase C-terminal" evidence="9">
    <location>
        <begin position="313"/>
        <end position="482"/>
    </location>
</feature>
<dbReference type="GO" id="GO:0016787">
    <property type="term" value="F:hydrolase activity"/>
    <property type="evidence" value="ECO:0007669"/>
    <property type="project" value="UniProtKB-KW"/>
</dbReference>
<comment type="caution">
    <text evidence="10">The sequence shown here is derived from an EMBL/GenBank/DDBJ whole genome shotgun (WGS) entry which is preliminary data.</text>
</comment>
<feature type="compositionally biased region" description="Basic and acidic residues" evidence="7">
    <location>
        <begin position="802"/>
        <end position="819"/>
    </location>
</feature>
<proteinExistence type="inferred from homology"/>
<dbReference type="Pfam" id="PF00270">
    <property type="entry name" value="DEAD"/>
    <property type="match status" value="1"/>
</dbReference>
<evidence type="ECO:0000256" key="2">
    <source>
        <dbReference type="ARBA" id="ARBA00022801"/>
    </source>
</evidence>
<feature type="region of interest" description="Disordered" evidence="7">
    <location>
        <begin position="1"/>
        <end position="75"/>
    </location>
</feature>
<name>A0A421FQV6_9STRA</name>
<feature type="domain" description="Helicase ATP-binding" evidence="8">
    <location>
        <begin position="120"/>
        <end position="299"/>
    </location>
</feature>
<keyword evidence="5 6" id="KW-0694">RNA-binding</keyword>
<dbReference type="PANTHER" id="PTHR24031">
    <property type="entry name" value="RNA HELICASE"/>
    <property type="match status" value="1"/>
</dbReference>
<dbReference type="Gene3D" id="3.40.50.300">
    <property type="entry name" value="P-loop containing nucleotide triphosphate hydrolases"/>
    <property type="match status" value="2"/>
</dbReference>
<dbReference type="GO" id="GO:0003724">
    <property type="term" value="F:RNA helicase activity"/>
    <property type="evidence" value="ECO:0007669"/>
    <property type="project" value="UniProtKB-EC"/>
</dbReference>